<sequence length="738" mass="83139">MQLAQSEAILLTIPLKRQNQLHRLHSQQKPLDWVNGLNYCFFNASPATALLLVDQPHIKRVFLLRELMPSIPSVCNPFLQQGVEVKKIVHPHRDSSVPLVSLPKLIDKEEDWLLPGILMKFYHSQGASQEYGEVESSKIEALLCGHLSMLFLFHELEVNKKENELTIRKTKFSFINRFRRKVKALEERGFETSLQRSDPYLLGTGHQNSVWEVSALALRLGIPSSFTTILHNYRLACCLDRNGIEALRQGRRIDYQENSASFNAPQDNRAIMVGRVKSIQRKATFHSLVSSWHTPPTSTPRRRGDQKTPFVFPPSAALAAFLNKPSSLLCAAFLIEAAGLTPKAEFYGREGFHKNLAMRYLIKSCKRRGLLIELGGEGILVIRSERRLARKLAPFKTHDFLIKKICYARYADDLLLGIVGALELLIEIQKSITHFLQSGLNLWVGSAGSTTIAARSTVEFPGTVIREVPPRTTPIQFLRELEKRLRVKHRIHITACHLRSAIHSKFRDLGYCIPIKKLTKGMSGRGRLLDAVQLAETLGTAGVRSPQVSVLWGTVKHIRQGSREISLLHSSGRSNVPSDVQQTVSRSGMSIRKFSLYTPAGRKAAGEGGGHWAGSFSSEFPIQIEAPIKKILRRLRDRGLISRRRPRPIHVASLTNVSDGDIVNWSAGIAISPLSYYRCRDNLYQVRTIVDHQIRWSAIFTLAHKHKSSARNIIPKYPKDSNRVYKEGCVAKQSSQKA</sequence>
<dbReference type="EMBL" id="JANQDX010000028">
    <property type="protein sequence ID" value="KAL0903026.1"/>
    <property type="molecule type" value="Genomic_DNA"/>
</dbReference>
<dbReference type="Pfam" id="PF01348">
    <property type="entry name" value="Intron_maturas2"/>
    <property type="match status" value="1"/>
</dbReference>
<organism evidence="3 4">
    <name type="scientific">Dendrobium thyrsiflorum</name>
    <name type="common">Pinecone-like raceme dendrobium</name>
    <name type="synonym">Orchid</name>
    <dbReference type="NCBI Taxonomy" id="117978"/>
    <lineage>
        <taxon>Eukaryota</taxon>
        <taxon>Viridiplantae</taxon>
        <taxon>Streptophyta</taxon>
        <taxon>Embryophyta</taxon>
        <taxon>Tracheophyta</taxon>
        <taxon>Spermatophyta</taxon>
        <taxon>Magnoliopsida</taxon>
        <taxon>Liliopsida</taxon>
        <taxon>Asparagales</taxon>
        <taxon>Orchidaceae</taxon>
        <taxon>Epidendroideae</taxon>
        <taxon>Malaxideae</taxon>
        <taxon>Dendrobiinae</taxon>
        <taxon>Dendrobium</taxon>
    </lineage>
</organism>
<evidence type="ECO:0000313" key="3">
    <source>
        <dbReference type="EMBL" id="KAL0903026.1"/>
    </source>
</evidence>
<dbReference type="PANTHER" id="PTHR33642:SF5">
    <property type="entry name" value="MATURASE"/>
    <property type="match status" value="1"/>
</dbReference>
<feature type="domain" description="Domain X" evidence="1">
    <location>
        <begin position="623"/>
        <end position="718"/>
    </location>
</feature>
<dbReference type="Proteomes" id="UP001552299">
    <property type="component" value="Unassembled WGS sequence"/>
</dbReference>
<protein>
    <recommendedName>
        <fullName evidence="1">Domain X domain-containing protein</fullName>
    </recommendedName>
</protein>
<dbReference type="EMBL" id="JANQDX010000028">
    <property type="protein sequence ID" value="KAL0903025.1"/>
    <property type="molecule type" value="Genomic_DNA"/>
</dbReference>
<dbReference type="InterPro" id="IPR024937">
    <property type="entry name" value="Domain_X"/>
</dbReference>
<evidence type="ECO:0000313" key="4">
    <source>
        <dbReference type="Proteomes" id="UP001552299"/>
    </source>
</evidence>
<dbReference type="PANTHER" id="PTHR33642">
    <property type="entry name" value="COX1/OXI3 INTRON 1 PROTEIN-RELATED"/>
    <property type="match status" value="1"/>
</dbReference>
<dbReference type="AlphaFoldDB" id="A0ABD0TTP0"/>
<comment type="caution">
    <text evidence="3">The sequence shown here is derived from an EMBL/GenBank/DDBJ whole genome shotgun (WGS) entry which is preliminary data.</text>
</comment>
<proteinExistence type="predicted"/>
<reference evidence="3 4" key="1">
    <citation type="journal article" date="2024" name="Plant Biotechnol. J.">
        <title>Dendrobium thyrsiflorum genome and its molecular insights into genes involved in important horticultural traits.</title>
        <authorList>
            <person name="Chen B."/>
            <person name="Wang J.Y."/>
            <person name="Zheng P.J."/>
            <person name="Li K.L."/>
            <person name="Liang Y.M."/>
            <person name="Chen X.F."/>
            <person name="Zhang C."/>
            <person name="Zhao X."/>
            <person name="He X."/>
            <person name="Zhang G.Q."/>
            <person name="Liu Z.J."/>
            <person name="Xu Q."/>
        </authorList>
    </citation>
    <scope>NUCLEOTIDE SEQUENCE [LARGE SCALE GENOMIC DNA]</scope>
    <source>
        <strain evidence="3">GZMU011</strain>
    </source>
</reference>
<dbReference type="GO" id="GO:0005737">
    <property type="term" value="C:cytoplasm"/>
    <property type="evidence" value="ECO:0007669"/>
    <property type="project" value="UniProtKB-ARBA"/>
</dbReference>
<accession>A0ABD0TTP0</accession>
<evidence type="ECO:0000313" key="2">
    <source>
        <dbReference type="EMBL" id="KAL0903025.1"/>
    </source>
</evidence>
<keyword evidence="4" id="KW-1185">Reference proteome</keyword>
<evidence type="ECO:0000259" key="1">
    <source>
        <dbReference type="Pfam" id="PF01348"/>
    </source>
</evidence>
<gene>
    <name evidence="2" type="ORF">M5K25_028278</name>
    <name evidence="3" type="ORF">M5K25_028279</name>
</gene>
<name>A0ABD0TTP0_DENTH</name>